<name>A0AAV9V860_9PEZI</name>
<feature type="transmembrane region" description="Helical" evidence="2">
    <location>
        <begin position="120"/>
        <end position="138"/>
    </location>
</feature>
<organism evidence="3 4">
    <name type="scientific">Orbilia blumenaviensis</name>
    <dbReference type="NCBI Taxonomy" id="1796055"/>
    <lineage>
        <taxon>Eukaryota</taxon>
        <taxon>Fungi</taxon>
        <taxon>Dikarya</taxon>
        <taxon>Ascomycota</taxon>
        <taxon>Pezizomycotina</taxon>
        <taxon>Orbiliomycetes</taxon>
        <taxon>Orbiliales</taxon>
        <taxon>Orbiliaceae</taxon>
        <taxon>Orbilia</taxon>
    </lineage>
</organism>
<keyword evidence="4" id="KW-1185">Reference proteome</keyword>
<dbReference type="AlphaFoldDB" id="A0AAV9V860"/>
<dbReference type="InterPro" id="IPR021822">
    <property type="entry name" value="DUF3405"/>
</dbReference>
<evidence type="ECO:0000313" key="4">
    <source>
        <dbReference type="Proteomes" id="UP001373714"/>
    </source>
</evidence>
<dbReference type="EMBL" id="JAVHNS010000004">
    <property type="protein sequence ID" value="KAK6358200.1"/>
    <property type="molecule type" value="Genomic_DNA"/>
</dbReference>
<dbReference type="PANTHER" id="PTHR36205">
    <property type="entry name" value="CHROMOSOME 19, WHOLE GENOME SHOTGUN SEQUENCE"/>
    <property type="match status" value="1"/>
</dbReference>
<keyword evidence="2" id="KW-1133">Transmembrane helix</keyword>
<evidence type="ECO:0000256" key="1">
    <source>
        <dbReference type="SAM" id="MobiDB-lite"/>
    </source>
</evidence>
<dbReference type="PANTHER" id="PTHR36205:SF2">
    <property type="entry name" value="MAJOR FACILITATOR SUPERFAMILY TRANSPORTER"/>
    <property type="match status" value="1"/>
</dbReference>
<evidence type="ECO:0000313" key="3">
    <source>
        <dbReference type="EMBL" id="KAK6358200.1"/>
    </source>
</evidence>
<keyword evidence="2" id="KW-0812">Transmembrane</keyword>
<accession>A0AAV9V860</accession>
<dbReference type="Proteomes" id="UP001373714">
    <property type="component" value="Unassembled WGS sequence"/>
</dbReference>
<reference evidence="3 4" key="1">
    <citation type="submission" date="2019-10" db="EMBL/GenBank/DDBJ databases">
        <authorList>
            <person name="Palmer J.M."/>
        </authorList>
    </citation>
    <scope>NUCLEOTIDE SEQUENCE [LARGE SCALE GENOMIC DNA]</scope>
    <source>
        <strain evidence="3 4">TWF730</strain>
    </source>
</reference>
<comment type="caution">
    <text evidence="3">The sequence shown here is derived from an EMBL/GenBank/DDBJ whole genome shotgun (WGS) entry which is preliminary data.</text>
</comment>
<proteinExistence type="predicted"/>
<sequence>MSTIGRIGRYVGSLRPPIRITISSPSDNDYQELKTDSILSRSPCSPRSSFDDSSFLPSPVSRTVSNDFSSEGSDLVWVKLKIRNRTVFGYAYPRIIPKSAWGWPKKAYIQRKRRCTRRQCLTFIAIVILLAIITPIIVTQQLKIWREDKARRGWGYGVPRTSGLDEWGWPLWEKTFVHLKYNYGGIKELVPKNENIPEYPPVGDEVEGEADPTYSKPFPTPTPVPFTPYPDYTSSEYRETHEGQYVPCESFIDGEVLKASDPPSKVYAGIPWRKPDAVIGSAELLGLDDTVCWERDALLGPYGFGDNTTLPLHEDWKNTTTIDFSGVNWSRLQDECVRRNKGRFNPSPTHAGSIPIWTPPTGNAKRDMDPQVDIDSQRGTDSQRENSTDISKYQSRTAVVLRAYDGFKFAPEDVVNLRRMITELSLLSGGEYQIHIIIDVKDFDVPIWADETTYQETINKVVPEEFRGIVELTNEPMMAASYWSAPWHDSYWSLFMPLQLFSRRHPEYDFIWQWEMDMRLIGNHYHFLEGLSQWAKKQPRRELWERNARHYIPSVHGTWEEYSAWVASLYPESNSTVWGPVLPANVTAIDPPEPPTLTPEEDNYEWGVGEEADLITLLPLFDPIGGTWNLGNDCKVYDEKDKTPRRAAIVTASRLSKGLLWRMHEENSKRRHSCASEMWPATACFHHGLKAVYAPHPMWFEKDWQSMTTIDSIFNGGTKGSSNVESVFGINEHNFSGTTWFYNSRWARMLYRRWLGYDDNGGGREWDAEHGNMCLNSVILHPVKSVTPANEH</sequence>
<feature type="compositionally biased region" description="Basic and acidic residues" evidence="1">
    <location>
        <begin position="364"/>
        <end position="387"/>
    </location>
</feature>
<gene>
    <name evidence="3" type="ORF">TWF730_007551</name>
</gene>
<evidence type="ECO:0000256" key="2">
    <source>
        <dbReference type="SAM" id="Phobius"/>
    </source>
</evidence>
<keyword evidence="2" id="KW-0472">Membrane</keyword>
<feature type="region of interest" description="Disordered" evidence="1">
    <location>
        <begin position="348"/>
        <end position="389"/>
    </location>
</feature>
<protein>
    <submittedName>
        <fullName evidence="3">Uncharacterized protein</fullName>
    </submittedName>
</protein>
<dbReference type="Pfam" id="PF11885">
    <property type="entry name" value="DUF3405"/>
    <property type="match status" value="1"/>
</dbReference>